<dbReference type="PANTHER" id="PTHR35809:SF1">
    <property type="entry name" value="ARCHAETIDYLSERINE DECARBOXYLASE PROENZYME-RELATED"/>
    <property type="match status" value="1"/>
</dbReference>
<dbReference type="RefSeq" id="WP_348265082.1">
    <property type="nucleotide sequence ID" value="NZ_CP121196.1"/>
</dbReference>
<feature type="site" description="Cleavage (non-hydrolytic); by autocatalysis" evidence="11">
    <location>
        <begin position="172"/>
        <end position="173"/>
    </location>
</feature>
<keyword evidence="10 11" id="KW-0670">Pyruvate</keyword>
<keyword evidence="2 11" id="KW-0444">Lipid biosynthesis</keyword>
<evidence type="ECO:0000256" key="1">
    <source>
        <dbReference type="ARBA" id="ARBA00022475"/>
    </source>
</evidence>
<comment type="catalytic activity">
    <reaction evidence="11">
        <text>a 1,2-diacyl-sn-glycero-3-phospho-L-serine + H(+) = a 1,2-diacyl-sn-glycero-3-phosphoethanolamine + CO2</text>
        <dbReference type="Rhea" id="RHEA:20828"/>
        <dbReference type="ChEBI" id="CHEBI:15378"/>
        <dbReference type="ChEBI" id="CHEBI:16526"/>
        <dbReference type="ChEBI" id="CHEBI:57262"/>
        <dbReference type="ChEBI" id="CHEBI:64612"/>
        <dbReference type="EC" id="4.1.1.65"/>
    </reaction>
</comment>
<keyword evidence="12" id="KW-1133">Transmembrane helix</keyword>
<comment type="similarity">
    <text evidence="11">Belongs to the phosphatidylserine decarboxylase family. PSD-A subfamily.</text>
</comment>
<feature type="chain" id="PRO_5043072728" description="Phosphatidylserine decarboxylase alpha chain" evidence="11">
    <location>
        <begin position="173"/>
        <end position="233"/>
    </location>
</feature>
<dbReference type="HAMAP" id="MF_00664">
    <property type="entry name" value="PS_decarb_PSD_A"/>
    <property type="match status" value="1"/>
</dbReference>
<evidence type="ECO:0000256" key="2">
    <source>
        <dbReference type="ARBA" id="ARBA00022516"/>
    </source>
</evidence>
<keyword evidence="3 11" id="KW-0210">Decarboxylase</keyword>
<evidence type="ECO:0000256" key="9">
    <source>
        <dbReference type="ARBA" id="ARBA00023264"/>
    </source>
</evidence>
<dbReference type="InterPro" id="IPR033175">
    <property type="entry name" value="PSD-A"/>
</dbReference>
<evidence type="ECO:0000256" key="5">
    <source>
        <dbReference type="ARBA" id="ARBA00023136"/>
    </source>
</evidence>
<gene>
    <name evidence="11" type="primary">psd</name>
    <name evidence="13" type="ORF">P8935_11200</name>
</gene>
<dbReference type="EC" id="4.1.1.65" evidence="11"/>
<dbReference type="NCBIfam" id="NF003678">
    <property type="entry name" value="PRK05305.1-2"/>
    <property type="match status" value="1"/>
</dbReference>
<evidence type="ECO:0000256" key="12">
    <source>
        <dbReference type="SAM" id="Phobius"/>
    </source>
</evidence>
<dbReference type="GO" id="GO:0006646">
    <property type="term" value="P:phosphatidylethanolamine biosynthetic process"/>
    <property type="evidence" value="ECO:0007669"/>
    <property type="project" value="UniProtKB-UniRule"/>
</dbReference>
<evidence type="ECO:0000256" key="8">
    <source>
        <dbReference type="ARBA" id="ARBA00023239"/>
    </source>
</evidence>
<organism evidence="13">
    <name type="scientific">Telmatobacter sp. DSM 110680</name>
    <dbReference type="NCBI Taxonomy" id="3036704"/>
    <lineage>
        <taxon>Bacteria</taxon>
        <taxon>Pseudomonadati</taxon>
        <taxon>Acidobacteriota</taxon>
        <taxon>Terriglobia</taxon>
        <taxon>Terriglobales</taxon>
        <taxon>Acidobacteriaceae</taxon>
        <taxon>Telmatobacter</taxon>
    </lineage>
</organism>
<dbReference type="GO" id="GO:0005886">
    <property type="term" value="C:plasma membrane"/>
    <property type="evidence" value="ECO:0007669"/>
    <property type="project" value="UniProtKB-SubCell"/>
</dbReference>
<keyword evidence="9 11" id="KW-1208">Phospholipid metabolism</keyword>
<proteinExistence type="inferred from homology"/>
<comment type="function">
    <text evidence="11">Catalyzes the formation of phosphatidylethanolamine (PtdEtn) from phosphatidylserine (PtdSer).</text>
</comment>
<comment type="pathway">
    <text evidence="11">Phospholipid metabolism; phosphatidylethanolamine biosynthesis; phosphatidylethanolamine from CDP-diacylglycerol: step 2/2.</text>
</comment>
<dbReference type="PANTHER" id="PTHR35809">
    <property type="entry name" value="ARCHAETIDYLSERINE DECARBOXYLASE PROENZYME-RELATED"/>
    <property type="match status" value="1"/>
</dbReference>
<accession>A0AAU7DRE3</accession>
<keyword evidence="12" id="KW-0812">Transmembrane</keyword>
<keyword evidence="8 11" id="KW-0456">Lyase</keyword>
<feature type="transmembrane region" description="Helical" evidence="12">
    <location>
        <begin position="12"/>
        <end position="43"/>
    </location>
</feature>
<evidence type="ECO:0000256" key="6">
    <source>
        <dbReference type="ARBA" id="ARBA00023145"/>
    </source>
</evidence>
<evidence type="ECO:0000256" key="10">
    <source>
        <dbReference type="ARBA" id="ARBA00023317"/>
    </source>
</evidence>
<feature type="chain" id="PRO_5043072727" description="Phosphatidylserine decarboxylase beta chain" evidence="11">
    <location>
        <begin position="1"/>
        <end position="172"/>
    </location>
</feature>
<comment type="subunit">
    <text evidence="11">Heterodimer of a large membrane-associated beta subunit and a small pyruvoyl-containing alpha subunit.</text>
</comment>
<keyword evidence="5 11" id="KW-0472">Membrane</keyword>
<evidence type="ECO:0000256" key="11">
    <source>
        <dbReference type="HAMAP-Rule" id="MF_00664"/>
    </source>
</evidence>
<comment type="subcellular location">
    <subcellularLocation>
        <location evidence="11">Cell membrane</location>
        <topology evidence="11">Peripheral membrane protein</topology>
    </subcellularLocation>
</comment>
<evidence type="ECO:0000256" key="7">
    <source>
        <dbReference type="ARBA" id="ARBA00023209"/>
    </source>
</evidence>
<dbReference type="InterPro" id="IPR003817">
    <property type="entry name" value="PS_Dcarbxylase"/>
</dbReference>
<reference evidence="13" key="1">
    <citation type="submission" date="2023-03" db="EMBL/GenBank/DDBJ databases">
        <title>Edaphobacter sp.</title>
        <authorList>
            <person name="Huber K.J."/>
            <person name="Papendorf J."/>
            <person name="Pilke C."/>
            <person name="Bunk B."/>
            <person name="Sproeer C."/>
            <person name="Pester M."/>
        </authorList>
    </citation>
    <scope>NUCLEOTIDE SEQUENCE</scope>
    <source>
        <strain evidence="13">DSM 110680</strain>
    </source>
</reference>
<comment type="cofactor">
    <cofactor evidence="11">
        <name>pyruvate</name>
        <dbReference type="ChEBI" id="CHEBI:15361"/>
    </cofactor>
    <text evidence="11">Binds 1 pyruvoyl group covalently per subunit.</text>
</comment>
<sequence length="233" mass="25540">MVRDGYIYGMSLVAVAAVLAWATGTWVWSIVPVLLGAFFVWFFRDPQREIPNGQGLLVSPADGLVTETVRIETPSGPRQRISIFLNVFDVHVNRSPIAGEITAVRYQRGKFLNAMNQKCADLNEQNIVTVHGEGMEIVFKQIAGLIARRIIFNHRVGDRVERGQRVGLIKFGSRTDVILPAEAEIRVKTGQRVKGGSSIIAEMPESELAVGVTAQRKTASASAEPEIVEGDEA</sequence>
<dbReference type="NCBIfam" id="NF003685">
    <property type="entry name" value="PRK05305.2-5"/>
    <property type="match status" value="1"/>
</dbReference>
<keyword evidence="7 11" id="KW-0594">Phospholipid biosynthesis</keyword>
<dbReference type="AlphaFoldDB" id="A0AAU7DRE3"/>
<evidence type="ECO:0000256" key="3">
    <source>
        <dbReference type="ARBA" id="ARBA00022793"/>
    </source>
</evidence>
<keyword evidence="4 11" id="KW-0443">Lipid metabolism</keyword>
<feature type="modified residue" description="Pyruvic acid (Ser); by autocatalysis" evidence="11">
    <location>
        <position position="173"/>
    </location>
</feature>
<dbReference type="Pfam" id="PF02666">
    <property type="entry name" value="PS_Dcarbxylase"/>
    <property type="match status" value="1"/>
</dbReference>
<keyword evidence="1 11" id="KW-1003">Cell membrane</keyword>
<evidence type="ECO:0000256" key="4">
    <source>
        <dbReference type="ARBA" id="ARBA00023098"/>
    </source>
</evidence>
<feature type="active site" description="Schiff-base intermediate with substrate; via pyruvic acid" evidence="11">
    <location>
        <position position="173"/>
    </location>
</feature>
<evidence type="ECO:0000313" key="13">
    <source>
        <dbReference type="EMBL" id="XBH19860.1"/>
    </source>
</evidence>
<protein>
    <recommendedName>
        <fullName evidence="11">Phosphatidylserine decarboxylase proenzyme</fullName>
        <ecNumber evidence="11">4.1.1.65</ecNumber>
    </recommendedName>
    <component>
        <recommendedName>
            <fullName evidence="11">Phosphatidylserine decarboxylase alpha chain</fullName>
        </recommendedName>
    </component>
    <component>
        <recommendedName>
            <fullName evidence="11">Phosphatidylserine decarboxylase beta chain</fullName>
        </recommendedName>
    </component>
</protein>
<dbReference type="GO" id="GO:0004609">
    <property type="term" value="F:phosphatidylserine decarboxylase activity"/>
    <property type="evidence" value="ECO:0007669"/>
    <property type="project" value="UniProtKB-UniRule"/>
</dbReference>
<comment type="PTM">
    <text evidence="11">Is synthesized initially as an inactive proenzyme. Formation of the active enzyme involves a self-maturation process in which the active site pyruvoyl group is generated from an internal serine residue via an autocatalytic post-translational modification. Two non-identical subunits are generated from the proenzyme in this reaction, and the pyruvate is formed at the N-terminus of the alpha chain, which is derived from the carboxyl end of the proenzyme. The post-translation cleavage follows an unusual pathway, termed non-hydrolytic serinolysis, in which the side chain hydroxyl group of the serine supplies its oxygen atom to form the C-terminus of the beta chain, while the remainder of the serine residue undergoes an oxidative deamination to produce ammonia and the pyruvoyl prosthetic group on the alpha chain.</text>
</comment>
<dbReference type="EMBL" id="CP121196">
    <property type="protein sequence ID" value="XBH19860.1"/>
    <property type="molecule type" value="Genomic_DNA"/>
</dbReference>
<name>A0AAU7DRE3_9BACT</name>
<keyword evidence="6 11" id="KW-0865">Zymogen</keyword>